<evidence type="ECO:0000313" key="2">
    <source>
        <dbReference type="EMBL" id="AGO83386.1"/>
    </source>
</evidence>
<dbReference type="Proteomes" id="UP000204584">
    <property type="component" value="Segment"/>
</dbReference>
<evidence type="ECO:0000313" key="3">
    <source>
        <dbReference type="Proteomes" id="UP000204584"/>
    </source>
</evidence>
<dbReference type="GeneID" id="16605173"/>
<feature type="region of interest" description="Disordered" evidence="1">
    <location>
        <begin position="90"/>
        <end position="112"/>
    </location>
</feature>
<keyword evidence="3" id="KW-1185">Reference proteome</keyword>
<protein>
    <submittedName>
        <fullName evidence="2">Uncharacterized protein</fullName>
    </submittedName>
</protein>
<evidence type="ECO:0000256" key="1">
    <source>
        <dbReference type="SAM" id="MobiDB-lite"/>
    </source>
</evidence>
<reference evidence="2 3" key="1">
    <citation type="journal article" date="2013" name="Science">
        <title>Pandoraviruses: amoeba viruses with genomes up to 2.5 Mb reaching that of parasitic eukaryotes.</title>
        <authorList>
            <person name="Philippe N."/>
            <person name="Legendre M."/>
            <person name="Doutre G."/>
            <person name="Coute Y."/>
            <person name="Poirot O."/>
            <person name="Lescot M."/>
            <person name="Arslan D."/>
            <person name="Seltzer V."/>
            <person name="Bertaux L."/>
            <person name="Bruley C."/>
            <person name="Garin J."/>
            <person name="Claverie J.M."/>
            <person name="Abergel C."/>
        </authorList>
    </citation>
    <scope>NUCLEOTIDE SEQUENCE [LARGE SCALE GENOMIC DNA]</scope>
</reference>
<feature type="compositionally biased region" description="Polar residues" evidence="1">
    <location>
        <begin position="100"/>
        <end position="112"/>
    </location>
</feature>
<sequence length="346" mass="37820">MDIIIHSSAPSKAKTSVPTPRIPRDIAALFAACAKPGTVDLNADPKPVPTGALLPCEGPSLPESADPDCTEQGKDGRMLHSPHVFDRSHGLPAFDRSTHRSGSNNLITGNRRSGKSTLLPNILCSNGNRWDVVVAMCPALESQDALRGMFPASCVHDKYDPAVINKIISTARALREAGFQPRILLVLDDCMLDRQGLLSKEMQDLYMNSHYLGIEVYNVASSLIDISEALRWKVDYAFMMGESRWSFRVAAYKSFGAIFPTFEEFAAAIEACTKDFGCMVSDNSSVTGVVGDSISFYRGSVDPPIVPLGSHAQWLLHYMFYNEPERAAEVNLDDPIPALTRLGLID</sequence>
<accession>S4VVE2</accession>
<gene>
    <name evidence="2" type="ORF">psal_cds_20</name>
</gene>
<dbReference type="RefSeq" id="YP_008436448.1">
    <property type="nucleotide sequence ID" value="NC_022098.1"/>
</dbReference>
<dbReference type="KEGG" id="vg:16605173"/>
<proteinExistence type="predicted"/>
<dbReference type="EMBL" id="KC977571">
    <property type="protein sequence ID" value="AGO83386.1"/>
    <property type="molecule type" value="Genomic_DNA"/>
</dbReference>
<name>S4VVE2_9VIRU</name>
<organism evidence="2 3">
    <name type="scientific">Pandoravirus salinus</name>
    <dbReference type="NCBI Taxonomy" id="1349410"/>
    <lineage>
        <taxon>Viruses</taxon>
        <taxon>Pandoravirus</taxon>
    </lineage>
</organism>